<comment type="similarity">
    <text evidence="2 9">Belongs to the Mediator complex subunit 19 family.</text>
</comment>
<evidence type="ECO:0000256" key="8">
    <source>
        <dbReference type="ARBA" id="ARBA00032018"/>
    </source>
</evidence>
<dbReference type="eggNOG" id="ENOG502QXG3">
    <property type="taxonomic scope" value="Eukaryota"/>
</dbReference>
<dbReference type="GO" id="GO:0016592">
    <property type="term" value="C:mediator complex"/>
    <property type="evidence" value="ECO:0007669"/>
    <property type="project" value="InterPro"/>
</dbReference>
<comment type="subcellular location">
    <subcellularLocation>
        <location evidence="1 9">Nucleus</location>
    </subcellularLocation>
</comment>
<dbReference type="GO" id="GO:0003712">
    <property type="term" value="F:transcription coregulator activity"/>
    <property type="evidence" value="ECO:0007669"/>
    <property type="project" value="InterPro"/>
</dbReference>
<protein>
    <recommendedName>
        <fullName evidence="3 9">Mediator of RNA polymerase II transcription subunit 19</fullName>
    </recommendedName>
    <alternativeName>
        <fullName evidence="8 9">Mediator complex subunit 19</fullName>
    </alternativeName>
</protein>
<evidence type="ECO:0000256" key="3">
    <source>
        <dbReference type="ARBA" id="ARBA00019615"/>
    </source>
</evidence>
<evidence type="ECO:0000256" key="5">
    <source>
        <dbReference type="ARBA" id="ARBA00023159"/>
    </source>
</evidence>
<feature type="compositionally biased region" description="Polar residues" evidence="10">
    <location>
        <begin position="25"/>
        <end position="47"/>
    </location>
</feature>
<feature type="compositionally biased region" description="Basic and acidic residues" evidence="10">
    <location>
        <begin position="64"/>
        <end position="85"/>
    </location>
</feature>
<name>S3DDJ8_GLAL2</name>
<evidence type="ECO:0000256" key="10">
    <source>
        <dbReference type="SAM" id="MobiDB-lite"/>
    </source>
</evidence>
<dbReference type="GO" id="GO:0006357">
    <property type="term" value="P:regulation of transcription by RNA polymerase II"/>
    <property type="evidence" value="ECO:0007669"/>
    <property type="project" value="InterPro"/>
</dbReference>
<sequence length="339" mass="37069">MPSDHPQTPESPSHAVSGVTDLYRKTSTSPQFTNSLPTPAHSINGSMSALGADSMVSGFSQDDASNKRKRDPEDSGDRDQKKVHLEEARLTIEQLHLDVGEKYLLCRTPHPRQSPHLSQDLFAMYSLNNVAQSVARTNPDGTKNPLRKTYKKYIKTLGLSGAFDVGKKELDAPDTLSALIMTPDDQWEAQNTTSRPMGKGFSDEVRSSLGSAFKMAKGRIPKDRFDSSVLGEIVARPVDMSKLASNGIKPHPPQNPAVARTAKGEVPRPKRNVKKRSYGDASFEGYGEGYIDDETQDTGYSTGEGDDRSGRKRPKKNGPPHNYQGPLRQNSYGPGMVGV</sequence>
<feature type="region of interest" description="Disordered" evidence="10">
    <location>
        <begin position="1"/>
        <end position="85"/>
    </location>
</feature>
<accession>S3DDJ8</accession>
<gene>
    <name evidence="9" type="primary">MED19</name>
    <name evidence="11" type="ORF">GLAREA_12789</name>
</gene>
<dbReference type="OrthoDB" id="2160599at2759"/>
<keyword evidence="12" id="KW-1185">Reference proteome</keyword>
<evidence type="ECO:0000256" key="4">
    <source>
        <dbReference type="ARBA" id="ARBA00023015"/>
    </source>
</evidence>
<feature type="compositionally biased region" description="Polar residues" evidence="10">
    <location>
        <begin position="1"/>
        <end position="11"/>
    </location>
</feature>
<evidence type="ECO:0000313" key="12">
    <source>
        <dbReference type="Proteomes" id="UP000016922"/>
    </source>
</evidence>
<evidence type="ECO:0000256" key="2">
    <source>
        <dbReference type="ARBA" id="ARBA00009259"/>
    </source>
</evidence>
<dbReference type="GeneID" id="19471829"/>
<keyword evidence="6 9" id="KW-0804">Transcription</keyword>
<organism evidence="11 12">
    <name type="scientific">Glarea lozoyensis (strain ATCC 20868 / MF5171)</name>
    <dbReference type="NCBI Taxonomy" id="1116229"/>
    <lineage>
        <taxon>Eukaryota</taxon>
        <taxon>Fungi</taxon>
        <taxon>Dikarya</taxon>
        <taxon>Ascomycota</taxon>
        <taxon>Pezizomycotina</taxon>
        <taxon>Leotiomycetes</taxon>
        <taxon>Helotiales</taxon>
        <taxon>Helotiaceae</taxon>
        <taxon>Glarea</taxon>
    </lineage>
</organism>
<dbReference type="Proteomes" id="UP000016922">
    <property type="component" value="Unassembled WGS sequence"/>
</dbReference>
<keyword evidence="4 9" id="KW-0805">Transcription regulation</keyword>
<dbReference type="AlphaFoldDB" id="S3DDJ8"/>
<comment type="function">
    <text evidence="9">Component of the Mediator complex, a coactivator involved in the regulated transcription of nearly all RNA polymerase II-dependent genes. Mediator functions as a bridge to convey information from gene-specific regulatory proteins to the basal RNA polymerase II transcription machinery. Mediator is recruited to promoters by direct interactions with regulatory proteins and serves as a scaffold for the assembly of a functional preinitiation complex with RNA polymerase II and the general transcription factors.</text>
</comment>
<dbReference type="Pfam" id="PF08633">
    <property type="entry name" value="Rox3"/>
    <property type="match status" value="1"/>
</dbReference>
<dbReference type="RefSeq" id="XP_008082743.1">
    <property type="nucleotide sequence ID" value="XM_008084552.1"/>
</dbReference>
<comment type="subunit">
    <text evidence="9">Component of the Mediator complex.</text>
</comment>
<reference evidence="11 12" key="1">
    <citation type="journal article" date="2013" name="BMC Genomics">
        <title>Genomics-driven discovery of the pneumocandin biosynthetic gene cluster in the fungus Glarea lozoyensis.</title>
        <authorList>
            <person name="Chen L."/>
            <person name="Yue Q."/>
            <person name="Zhang X."/>
            <person name="Xiang M."/>
            <person name="Wang C."/>
            <person name="Li S."/>
            <person name="Che Y."/>
            <person name="Ortiz-Lopez F.J."/>
            <person name="Bills G.F."/>
            <person name="Liu X."/>
            <person name="An Z."/>
        </authorList>
    </citation>
    <scope>NUCLEOTIDE SEQUENCE [LARGE SCALE GENOMIC DNA]</scope>
    <source>
        <strain evidence="12">ATCC 20868 / MF5171</strain>
    </source>
</reference>
<evidence type="ECO:0000256" key="9">
    <source>
        <dbReference type="RuleBase" id="RU364151"/>
    </source>
</evidence>
<keyword evidence="7 9" id="KW-0539">Nucleus</keyword>
<evidence type="ECO:0000256" key="6">
    <source>
        <dbReference type="ARBA" id="ARBA00023163"/>
    </source>
</evidence>
<evidence type="ECO:0000256" key="1">
    <source>
        <dbReference type="ARBA" id="ARBA00004123"/>
    </source>
</evidence>
<dbReference type="EMBL" id="KE145365">
    <property type="protein sequence ID" value="EPE30066.1"/>
    <property type="molecule type" value="Genomic_DNA"/>
</dbReference>
<feature type="region of interest" description="Disordered" evidence="10">
    <location>
        <begin position="243"/>
        <end position="339"/>
    </location>
</feature>
<evidence type="ECO:0000256" key="7">
    <source>
        <dbReference type="ARBA" id="ARBA00023242"/>
    </source>
</evidence>
<dbReference type="HOGENOM" id="CLU_037869_0_0_1"/>
<keyword evidence="5 9" id="KW-0010">Activator</keyword>
<dbReference type="OMA" id="TSAFHLC"/>
<proteinExistence type="inferred from homology"/>
<evidence type="ECO:0000313" key="11">
    <source>
        <dbReference type="EMBL" id="EPE30066.1"/>
    </source>
</evidence>
<dbReference type="KEGG" id="glz:GLAREA_12789"/>
<dbReference type="STRING" id="1116229.S3DDJ8"/>
<dbReference type="InterPro" id="IPR013942">
    <property type="entry name" value="Mediator_Med19_fun"/>
</dbReference>